<name>A0A3E3HVV1_9FIRM</name>
<dbReference type="PANTHER" id="PTHR47837:SF2">
    <property type="entry name" value="GTP PYROPHOSPHOKINASE YWAC"/>
    <property type="match status" value="1"/>
</dbReference>
<dbReference type="InterPro" id="IPR043519">
    <property type="entry name" value="NT_sf"/>
</dbReference>
<proteinExistence type="predicted"/>
<dbReference type="Gene3D" id="3.30.460.10">
    <property type="entry name" value="Beta Polymerase, domain 2"/>
    <property type="match status" value="1"/>
</dbReference>
<feature type="domain" description="RelA/SpoT" evidence="2">
    <location>
        <begin position="45"/>
        <end position="168"/>
    </location>
</feature>
<dbReference type="CDD" id="cd05399">
    <property type="entry name" value="NT_Rel-Spo_like"/>
    <property type="match status" value="1"/>
</dbReference>
<protein>
    <submittedName>
        <fullName evidence="3">(P)ppGpp synthetase</fullName>
    </submittedName>
</protein>
<sequence length="218" mass="26019">MTNEQYYALMEPYHNACQMMLTRLEVLNHTLYEKTTVCPIHNIQHRMKEKKSIEEKLLRLKLTSSIANARDYLQDVAGIRIICFFVEDIYNLAKAVKRQTDLVIIKERDYISCPKVNGYRSFHLVVGVPVYYRDTMEYFPVEIQMRTMAMDLWASMEHRVCYKKEMEEAEKQRRRKAFTEYAGLLEELEKQFEIYNETAGILEESQVSWESKKNLKKM</sequence>
<dbReference type="GeneID" id="97990430"/>
<dbReference type="Pfam" id="PF04607">
    <property type="entry name" value="RelA_SpoT"/>
    <property type="match status" value="1"/>
</dbReference>
<dbReference type="RefSeq" id="WP_035321879.1">
    <property type="nucleotide sequence ID" value="NZ_CANNOQ010000153.1"/>
</dbReference>
<dbReference type="SUPFAM" id="SSF81301">
    <property type="entry name" value="Nucleotidyltransferase"/>
    <property type="match status" value="1"/>
</dbReference>
<evidence type="ECO:0000259" key="2">
    <source>
        <dbReference type="SMART" id="SM00954"/>
    </source>
</evidence>
<dbReference type="GO" id="GO:0015970">
    <property type="term" value="P:guanosine tetraphosphate biosynthetic process"/>
    <property type="evidence" value="ECO:0007669"/>
    <property type="project" value="UniProtKB-UniPathway"/>
</dbReference>
<dbReference type="UniPathway" id="UPA00908">
    <property type="reaction ID" value="UER00884"/>
</dbReference>
<dbReference type="AlphaFoldDB" id="A0A3E3HVV1"/>
<dbReference type="InterPro" id="IPR052366">
    <property type="entry name" value="GTP_Pyrophosphokinase"/>
</dbReference>
<keyword evidence="4" id="KW-1185">Reference proteome</keyword>
<evidence type="ECO:0000313" key="4">
    <source>
        <dbReference type="Proteomes" id="UP000260812"/>
    </source>
</evidence>
<dbReference type="EMBL" id="QVLV01000034">
    <property type="protein sequence ID" value="RGE55922.1"/>
    <property type="molecule type" value="Genomic_DNA"/>
</dbReference>
<gene>
    <name evidence="3" type="ORF">DXC51_27155</name>
</gene>
<evidence type="ECO:0000256" key="1">
    <source>
        <dbReference type="ARBA" id="ARBA00004976"/>
    </source>
</evidence>
<comment type="pathway">
    <text evidence="1">Purine metabolism; ppGpp biosynthesis; ppGpp from GTP: step 1/2.</text>
</comment>
<comment type="caution">
    <text evidence="3">The sequence shown here is derived from an EMBL/GenBank/DDBJ whole genome shotgun (WGS) entry which is preliminary data.</text>
</comment>
<evidence type="ECO:0000313" key="3">
    <source>
        <dbReference type="EMBL" id="RGE55922.1"/>
    </source>
</evidence>
<reference evidence="3 4" key="1">
    <citation type="submission" date="2018-08" db="EMBL/GenBank/DDBJ databases">
        <title>A genome reference for cultivated species of the human gut microbiota.</title>
        <authorList>
            <person name="Zou Y."/>
            <person name="Xue W."/>
            <person name="Luo G."/>
        </authorList>
    </citation>
    <scope>NUCLEOTIDE SEQUENCE [LARGE SCALE GENOMIC DNA]</scope>
    <source>
        <strain evidence="3 4">TF05-5AC</strain>
    </source>
</reference>
<dbReference type="Proteomes" id="UP000260812">
    <property type="component" value="Unassembled WGS sequence"/>
</dbReference>
<dbReference type="SMART" id="SM00954">
    <property type="entry name" value="RelA_SpoT"/>
    <property type="match status" value="1"/>
</dbReference>
<dbReference type="PANTHER" id="PTHR47837">
    <property type="entry name" value="GTP PYROPHOSPHOKINASE YJBM"/>
    <property type="match status" value="1"/>
</dbReference>
<dbReference type="Gene3D" id="1.10.287.860">
    <property type="entry name" value="Nucleotidyltransferase"/>
    <property type="match status" value="1"/>
</dbReference>
<organism evidence="3 4">
    <name type="scientific">Eisenbergiella massiliensis</name>
    <dbReference type="NCBI Taxonomy" id="1720294"/>
    <lineage>
        <taxon>Bacteria</taxon>
        <taxon>Bacillati</taxon>
        <taxon>Bacillota</taxon>
        <taxon>Clostridia</taxon>
        <taxon>Lachnospirales</taxon>
        <taxon>Lachnospiraceae</taxon>
        <taxon>Eisenbergiella</taxon>
    </lineage>
</organism>
<dbReference type="InterPro" id="IPR007685">
    <property type="entry name" value="RelA_SpoT"/>
</dbReference>
<accession>A0A3E3HVV1</accession>